<comment type="caution">
    <text evidence="2">The sequence shown here is derived from an EMBL/GenBank/DDBJ whole genome shotgun (WGS) entry which is preliminary data.</text>
</comment>
<dbReference type="GO" id="GO:0043565">
    <property type="term" value="F:sequence-specific DNA binding"/>
    <property type="evidence" value="ECO:0007669"/>
    <property type="project" value="TreeGrafter"/>
</dbReference>
<sequence>MVIDNPSKFADRFSVSSPRLPNWDYSSPGIYFVTICTLNHNPFFGKIINNKMIFSPCGQIVRQCLIDIPKHFPNVKLLDYVVMPNHLHILMETIPLRSNSMETSISKSVETHRLNICRDVACNVSTYKNNVSITTPVSTTTPVSITTPVSTTTPKNVSIKIDNKYNQQFFSRISPKLNSISTIIRSFKSAVTRQINPKTIFFVWQSRFYDEIIKDNKQLSVVKQYIQNNVTSWEKDKFYR</sequence>
<dbReference type="InterPro" id="IPR036515">
    <property type="entry name" value="Transposase_17_sf"/>
</dbReference>
<organism evidence="2 3">
    <name type="scientific">Candidatus Shapirobacteria bacterium CG06_land_8_20_14_3_00_40_12</name>
    <dbReference type="NCBI Taxonomy" id="1974881"/>
    <lineage>
        <taxon>Bacteria</taxon>
        <taxon>Candidatus Shapironibacteriota</taxon>
    </lineage>
</organism>
<dbReference type="PANTHER" id="PTHR36966">
    <property type="entry name" value="REP-ASSOCIATED TYROSINE TRANSPOSASE"/>
    <property type="match status" value="1"/>
</dbReference>
<evidence type="ECO:0000259" key="1">
    <source>
        <dbReference type="SMART" id="SM01321"/>
    </source>
</evidence>
<feature type="domain" description="Transposase IS200-like" evidence="1">
    <location>
        <begin position="26"/>
        <end position="229"/>
    </location>
</feature>
<protein>
    <recommendedName>
        <fullName evidence="1">Transposase IS200-like domain-containing protein</fullName>
    </recommendedName>
</protein>
<gene>
    <name evidence="2" type="ORF">COS78_03970</name>
</gene>
<accession>A0A2M7AR90</accession>
<dbReference type="PANTHER" id="PTHR36966:SF1">
    <property type="entry name" value="REP-ASSOCIATED TYROSINE TRANSPOSASE"/>
    <property type="match status" value="1"/>
</dbReference>
<dbReference type="GO" id="GO:0004803">
    <property type="term" value="F:transposase activity"/>
    <property type="evidence" value="ECO:0007669"/>
    <property type="project" value="InterPro"/>
</dbReference>
<dbReference type="InterPro" id="IPR002686">
    <property type="entry name" value="Transposase_17"/>
</dbReference>
<dbReference type="InterPro" id="IPR052715">
    <property type="entry name" value="RAYT_transposase"/>
</dbReference>
<evidence type="ECO:0000313" key="2">
    <source>
        <dbReference type="EMBL" id="PIU73109.1"/>
    </source>
</evidence>
<dbReference type="SUPFAM" id="SSF143422">
    <property type="entry name" value="Transposase IS200-like"/>
    <property type="match status" value="2"/>
</dbReference>
<dbReference type="EMBL" id="PEWA01000054">
    <property type="protein sequence ID" value="PIU73109.1"/>
    <property type="molecule type" value="Genomic_DNA"/>
</dbReference>
<name>A0A2M7AR90_9BACT</name>
<proteinExistence type="predicted"/>
<evidence type="ECO:0000313" key="3">
    <source>
        <dbReference type="Proteomes" id="UP000231407"/>
    </source>
</evidence>
<dbReference type="Gene3D" id="3.30.70.1290">
    <property type="entry name" value="Transposase IS200-like"/>
    <property type="match status" value="1"/>
</dbReference>
<dbReference type="GO" id="GO:0006313">
    <property type="term" value="P:DNA transposition"/>
    <property type="evidence" value="ECO:0007669"/>
    <property type="project" value="InterPro"/>
</dbReference>
<dbReference type="SMART" id="SM01321">
    <property type="entry name" value="Y1_Tnp"/>
    <property type="match status" value="1"/>
</dbReference>
<dbReference type="Proteomes" id="UP000231407">
    <property type="component" value="Unassembled WGS sequence"/>
</dbReference>
<dbReference type="AlphaFoldDB" id="A0A2M7AR90"/>
<reference evidence="3" key="1">
    <citation type="submission" date="2017-09" db="EMBL/GenBank/DDBJ databases">
        <title>Depth-based differentiation of microbial function through sediment-hosted aquifers and enrichment of novel symbionts in the deep terrestrial subsurface.</title>
        <authorList>
            <person name="Probst A.J."/>
            <person name="Ladd B."/>
            <person name="Jarett J.K."/>
            <person name="Geller-Mcgrath D.E."/>
            <person name="Sieber C.M.K."/>
            <person name="Emerson J.B."/>
            <person name="Anantharaman K."/>
            <person name="Thomas B.C."/>
            <person name="Malmstrom R."/>
            <person name="Stieglmeier M."/>
            <person name="Klingl A."/>
            <person name="Woyke T."/>
            <person name="Ryan C.M."/>
            <person name="Banfield J.F."/>
        </authorList>
    </citation>
    <scope>NUCLEOTIDE SEQUENCE [LARGE SCALE GENOMIC DNA]</scope>
</reference>